<feature type="compositionally biased region" description="Acidic residues" evidence="1">
    <location>
        <begin position="1"/>
        <end position="11"/>
    </location>
</feature>
<accession>A0A814YJS9</accession>
<organism evidence="2 3">
    <name type="scientific">Adineta ricciae</name>
    <name type="common">Rotifer</name>
    <dbReference type="NCBI Taxonomy" id="249248"/>
    <lineage>
        <taxon>Eukaryota</taxon>
        <taxon>Metazoa</taxon>
        <taxon>Spiralia</taxon>
        <taxon>Gnathifera</taxon>
        <taxon>Rotifera</taxon>
        <taxon>Eurotatoria</taxon>
        <taxon>Bdelloidea</taxon>
        <taxon>Adinetida</taxon>
        <taxon>Adinetidae</taxon>
        <taxon>Adineta</taxon>
    </lineage>
</organism>
<feature type="compositionally biased region" description="Basic residues" evidence="1">
    <location>
        <begin position="65"/>
        <end position="104"/>
    </location>
</feature>
<dbReference type="AlphaFoldDB" id="A0A814YJS9"/>
<name>A0A814YJS9_ADIRI</name>
<feature type="compositionally biased region" description="Polar residues" evidence="1">
    <location>
        <begin position="18"/>
        <end position="35"/>
    </location>
</feature>
<comment type="caution">
    <text evidence="2">The sequence shown here is derived from an EMBL/GenBank/DDBJ whole genome shotgun (WGS) entry which is preliminary data.</text>
</comment>
<feature type="region of interest" description="Disordered" evidence="1">
    <location>
        <begin position="1"/>
        <end position="126"/>
    </location>
</feature>
<evidence type="ECO:0000256" key="1">
    <source>
        <dbReference type="SAM" id="MobiDB-lite"/>
    </source>
</evidence>
<gene>
    <name evidence="2" type="ORF">EDS130_LOCUS26968</name>
</gene>
<dbReference type="Proteomes" id="UP000663852">
    <property type="component" value="Unassembled WGS sequence"/>
</dbReference>
<proteinExistence type="predicted"/>
<dbReference type="EMBL" id="CAJNOJ010000167">
    <property type="protein sequence ID" value="CAF1231745.1"/>
    <property type="molecule type" value="Genomic_DNA"/>
</dbReference>
<protein>
    <submittedName>
        <fullName evidence="2">Uncharacterized protein</fullName>
    </submittedName>
</protein>
<feature type="compositionally biased region" description="Polar residues" evidence="1">
    <location>
        <begin position="55"/>
        <end position="64"/>
    </location>
</feature>
<evidence type="ECO:0000313" key="2">
    <source>
        <dbReference type="EMBL" id="CAF1231745.1"/>
    </source>
</evidence>
<sequence length="228" mass="26358">MAEEDDENNDFELEHCLTSENLVTEPNMQSASNLGVTKILKANRNSKPSQKCKANRNSQPSQKCKPNRNSKPSRKQKANRTSKPSQKRKANRNSKPSRKRKANRYSKMSNTNYKEKNAQVSESDEMNEHVKVLKKSIQNRNERSLCEQEDACRFDLVIGTHDRTSIDLDWLTDTGYTEENLEAETIYNVLNERFSVFSVLASTREKIYCSDIFQLFFNGGWRVLVVDH</sequence>
<evidence type="ECO:0000313" key="3">
    <source>
        <dbReference type="Proteomes" id="UP000663852"/>
    </source>
</evidence>
<reference evidence="2" key="1">
    <citation type="submission" date="2021-02" db="EMBL/GenBank/DDBJ databases">
        <authorList>
            <person name="Nowell W R."/>
        </authorList>
    </citation>
    <scope>NUCLEOTIDE SEQUENCE</scope>
</reference>